<dbReference type="STRING" id="316055.RPE_4236"/>
<dbReference type="OrthoDB" id="9781701at2"/>
<dbReference type="GO" id="GO:0050462">
    <property type="term" value="F:N-acetylneuraminate synthase activity"/>
    <property type="evidence" value="ECO:0007669"/>
    <property type="project" value="UniProtKB-EC"/>
</dbReference>
<dbReference type="Gene3D" id="3.20.20.70">
    <property type="entry name" value="Aldolase class I"/>
    <property type="match status" value="1"/>
</dbReference>
<organism evidence="2">
    <name type="scientific">Rhodopseudomonas palustris (strain BisA53)</name>
    <dbReference type="NCBI Taxonomy" id="316055"/>
    <lineage>
        <taxon>Bacteria</taxon>
        <taxon>Pseudomonadati</taxon>
        <taxon>Pseudomonadota</taxon>
        <taxon>Alphaproteobacteria</taxon>
        <taxon>Hyphomicrobiales</taxon>
        <taxon>Nitrobacteraceae</taxon>
        <taxon>Rhodopseudomonas</taxon>
    </lineage>
</organism>
<sequence length="357" mass="40024">MPRLFTFGTKVVTDENPSFVIAEVGHNHQGDIEKCKAIFKAAKEAGADAVKIQKRDNRALFTAEMYDSHYDSENAYAHTYGTHRECLEFNREQYLELKEYCKQLDILFFSTAFDEPSAELLEEIDMPGFKIASGDLVNTPLLKKVASYGKPIIVSTGGGTLADARLAYETIMPINRNLCIMQCTSGYPPPHEELNLRVIETFRREFPDIVIGFSSHDSGIAMPLVGYMLGARVFEKHFTLNRTWKGTDQAFSLEPQGLRRVVRDLDRTRQALGDGVKVPYASETGPLNKMVKRVVAARELKKGHMLAAEDLAFRIPVGAKITSHTLRPFEAEQIVGHALKRDIGFEEPITRVDLGIN</sequence>
<dbReference type="EC" id="2.5.1.56" evidence="2"/>
<dbReference type="EMBL" id="CP000463">
    <property type="protein sequence ID" value="ABJ08161.1"/>
    <property type="molecule type" value="Genomic_DNA"/>
</dbReference>
<dbReference type="SUPFAM" id="SSF51569">
    <property type="entry name" value="Aldolase"/>
    <property type="match status" value="1"/>
</dbReference>
<dbReference type="Pfam" id="PF08666">
    <property type="entry name" value="SAF"/>
    <property type="match status" value="1"/>
</dbReference>
<dbReference type="InterPro" id="IPR006190">
    <property type="entry name" value="SAF_AFP_Neu5Ac"/>
</dbReference>
<dbReference type="InterPro" id="IPR013974">
    <property type="entry name" value="SAF"/>
</dbReference>
<dbReference type="GO" id="GO:0047444">
    <property type="term" value="F:N-acylneuraminate-9-phosphate synthase activity"/>
    <property type="evidence" value="ECO:0007669"/>
    <property type="project" value="TreeGrafter"/>
</dbReference>
<dbReference type="Pfam" id="PF03102">
    <property type="entry name" value="NeuB"/>
    <property type="match status" value="1"/>
</dbReference>
<evidence type="ECO:0000313" key="2">
    <source>
        <dbReference type="EMBL" id="ABJ08161.1"/>
    </source>
</evidence>
<name>Q07IS3_RHOP5</name>
<dbReference type="SMART" id="SM00858">
    <property type="entry name" value="SAF"/>
    <property type="match status" value="1"/>
</dbReference>
<proteinExistence type="predicted"/>
<dbReference type="AlphaFoldDB" id="Q07IS3"/>
<dbReference type="PANTHER" id="PTHR42966:SF1">
    <property type="entry name" value="SIALIC ACID SYNTHASE"/>
    <property type="match status" value="1"/>
</dbReference>
<protein>
    <submittedName>
        <fullName evidence="2">N-acetylneuraminate synthase</fullName>
        <ecNumber evidence="2">2.5.1.56</ecNumber>
    </submittedName>
</protein>
<dbReference type="KEGG" id="rpe:RPE_4236"/>
<dbReference type="eggNOG" id="COG2089">
    <property type="taxonomic scope" value="Bacteria"/>
</dbReference>
<dbReference type="InterPro" id="IPR013785">
    <property type="entry name" value="Aldolase_TIM"/>
</dbReference>
<reference evidence="2" key="1">
    <citation type="submission" date="2006-09" db="EMBL/GenBank/DDBJ databases">
        <title>Complete sequence of Rhodopseudomonas palustris BisA53.</title>
        <authorList>
            <consortium name="US DOE Joint Genome Institute"/>
            <person name="Copeland A."/>
            <person name="Lucas S."/>
            <person name="Lapidus A."/>
            <person name="Barry K."/>
            <person name="Detter J.C."/>
            <person name="Glavina del Rio T."/>
            <person name="Hammon N."/>
            <person name="Israni S."/>
            <person name="Dalin E."/>
            <person name="Tice H."/>
            <person name="Pitluck S."/>
            <person name="Chain P."/>
            <person name="Malfatti S."/>
            <person name="Shin M."/>
            <person name="Vergez L."/>
            <person name="Schmutz J."/>
            <person name="Larimer F."/>
            <person name="Land M."/>
            <person name="Hauser L."/>
            <person name="Pelletier D.A."/>
            <person name="Kyrpides N."/>
            <person name="Kim E."/>
            <person name="Harwood C.S."/>
            <person name="Oda Y."/>
            <person name="Richardson P."/>
        </authorList>
    </citation>
    <scope>NUCLEOTIDE SEQUENCE [LARGE SCALE GENOMIC DNA]</scope>
    <source>
        <strain evidence="2">BisA53</strain>
    </source>
</reference>
<dbReference type="PROSITE" id="PS50844">
    <property type="entry name" value="AFP_LIKE"/>
    <property type="match status" value="1"/>
</dbReference>
<dbReference type="InterPro" id="IPR036732">
    <property type="entry name" value="AFP_Neu5c_C_sf"/>
</dbReference>
<dbReference type="GO" id="GO:0016051">
    <property type="term" value="P:carbohydrate biosynthetic process"/>
    <property type="evidence" value="ECO:0007669"/>
    <property type="project" value="InterPro"/>
</dbReference>
<dbReference type="SUPFAM" id="SSF51269">
    <property type="entry name" value="AFP III-like domain"/>
    <property type="match status" value="1"/>
</dbReference>
<dbReference type="InterPro" id="IPR051690">
    <property type="entry name" value="PseI-like"/>
</dbReference>
<dbReference type="InterPro" id="IPR013132">
    <property type="entry name" value="PseI/NeuA/B-like_N"/>
</dbReference>
<dbReference type="PANTHER" id="PTHR42966">
    <property type="entry name" value="N-ACETYLNEURAMINATE SYNTHASE"/>
    <property type="match status" value="1"/>
</dbReference>
<evidence type="ECO:0000259" key="1">
    <source>
        <dbReference type="PROSITE" id="PS50844"/>
    </source>
</evidence>
<keyword evidence="2" id="KW-0808">Transferase</keyword>
<accession>Q07IS3</accession>
<feature type="domain" description="AFP-like" evidence="1">
    <location>
        <begin position="293"/>
        <end position="357"/>
    </location>
</feature>
<gene>
    <name evidence="2" type="ordered locus">RPE_4236</name>
</gene>
<dbReference type="CDD" id="cd11614">
    <property type="entry name" value="SAF_CpaB_FlgA_like"/>
    <property type="match status" value="1"/>
</dbReference>
<dbReference type="HOGENOM" id="CLU_040465_1_0_5"/>